<reference evidence="1" key="1">
    <citation type="submission" date="2020-05" db="EMBL/GenBank/DDBJ databases">
        <title>WGS assembly of Panicum virgatum.</title>
        <authorList>
            <person name="Lovell J.T."/>
            <person name="Jenkins J."/>
            <person name="Shu S."/>
            <person name="Juenger T.E."/>
            <person name="Schmutz J."/>
        </authorList>
    </citation>
    <scope>NUCLEOTIDE SEQUENCE</scope>
    <source>
        <strain evidence="1">AP13</strain>
    </source>
</reference>
<gene>
    <name evidence="1" type="ORF">PVAP13_7NG398450</name>
</gene>
<comment type="caution">
    <text evidence="1">The sequence shown here is derived from an EMBL/GenBank/DDBJ whole genome shotgun (WGS) entry which is preliminary data.</text>
</comment>
<dbReference type="Proteomes" id="UP000823388">
    <property type="component" value="Chromosome 7N"/>
</dbReference>
<dbReference type="EMBL" id="CM029050">
    <property type="protein sequence ID" value="KAG2568839.1"/>
    <property type="molecule type" value="Genomic_DNA"/>
</dbReference>
<organism evidence="1 2">
    <name type="scientific">Panicum virgatum</name>
    <name type="common">Blackwell switchgrass</name>
    <dbReference type="NCBI Taxonomy" id="38727"/>
    <lineage>
        <taxon>Eukaryota</taxon>
        <taxon>Viridiplantae</taxon>
        <taxon>Streptophyta</taxon>
        <taxon>Embryophyta</taxon>
        <taxon>Tracheophyta</taxon>
        <taxon>Spermatophyta</taxon>
        <taxon>Magnoliopsida</taxon>
        <taxon>Liliopsida</taxon>
        <taxon>Poales</taxon>
        <taxon>Poaceae</taxon>
        <taxon>PACMAD clade</taxon>
        <taxon>Panicoideae</taxon>
        <taxon>Panicodae</taxon>
        <taxon>Paniceae</taxon>
        <taxon>Panicinae</taxon>
        <taxon>Panicum</taxon>
        <taxon>Panicum sect. Hiantes</taxon>
    </lineage>
</organism>
<proteinExistence type="predicted"/>
<accession>A0A8T0Q7V6</accession>
<keyword evidence="2" id="KW-1185">Reference proteome</keyword>
<sequence length="126" mass="14033">MRALNEFDSCITRHACRARRPIGFCRRIAFASHSITCLRPVRCPPHPPICPAARRRCPAGRAALCYASAASPGLLPLRRPRGSRLLSCPPAPSSRSFAAPALSTSRERPLLLLDRFRVEKWADIWC</sequence>
<evidence type="ECO:0000313" key="1">
    <source>
        <dbReference type="EMBL" id="KAG2568839.1"/>
    </source>
</evidence>
<name>A0A8T0Q7V6_PANVG</name>
<dbReference type="AlphaFoldDB" id="A0A8T0Q7V6"/>
<protein>
    <submittedName>
        <fullName evidence="1">Uncharacterized protein</fullName>
    </submittedName>
</protein>
<evidence type="ECO:0000313" key="2">
    <source>
        <dbReference type="Proteomes" id="UP000823388"/>
    </source>
</evidence>